<feature type="coiled-coil region" evidence="1">
    <location>
        <begin position="68"/>
        <end position="168"/>
    </location>
</feature>
<accession>A0AAW2EPC4</accession>
<evidence type="ECO:0000313" key="2">
    <source>
        <dbReference type="EMBL" id="KAL0105549.1"/>
    </source>
</evidence>
<name>A0AAW2EPC4_9HYME</name>
<protein>
    <submittedName>
        <fullName evidence="2">Uncharacterized protein</fullName>
    </submittedName>
</protein>
<proteinExistence type="predicted"/>
<reference evidence="2 3" key="1">
    <citation type="submission" date="2023-03" db="EMBL/GenBank/DDBJ databases">
        <title>High recombination rates correlate with genetic variation in Cardiocondyla obscurior ants.</title>
        <authorList>
            <person name="Errbii M."/>
        </authorList>
    </citation>
    <scope>NUCLEOTIDE SEQUENCE [LARGE SCALE GENOMIC DNA]</scope>
    <source>
        <strain evidence="2">Alpha-2009</strain>
        <tissue evidence="2">Whole body</tissue>
    </source>
</reference>
<gene>
    <name evidence="2" type="ORF">PUN28_016911</name>
</gene>
<dbReference type="Proteomes" id="UP001430953">
    <property type="component" value="Unassembled WGS sequence"/>
</dbReference>
<keyword evidence="3" id="KW-1185">Reference proteome</keyword>
<dbReference type="AlphaFoldDB" id="A0AAW2EPC4"/>
<evidence type="ECO:0000313" key="3">
    <source>
        <dbReference type="Proteomes" id="UP001430953"/>
    </source>
</evidence>
<comment type="caution">
    <text evidence="2">The sequence shown here is derived from an EMBL/GenBank/DDBJ whole genome shotgun (WGS) entry which is preliminary data.</text>
</comment>
<dbReference type="EMBL" id="JADYXP020000019">
    <property type="protein sequence ID" value="KAL0105549.1"/>
    <property type="molecule type" value="Genomic_DNA"/>
</dbReference>
<organism evidence="2 3">
    <name type="scientific">Cardiocondyla obscurior</name>
    <dbReference type="NCBI Taxonomy" id="286306"/>
    <lineage>
        <taxon>Eukaryota</taxon>
        <taxon>Metazoa</taxon>
        <taxon>Ecdysozoa</taxon>
        <taxon>Arthropoda</taxon>
        <taxon>Hexapoda</taxon>
        <taxon>Insecta</taxon>
        <taxon>Pterygota</taxon>
        <taxon>Neoptera</taxon>
        <taxon>Endopterygota</taxon>
        <taxon>Hymenoptera</taxon>
        <taxon>Apocrita</taxon>
        <taxon>Aculeata</taxon>
        <taxon>Formicoidea</taxon>
        <taxon>Formicidae</taxon>
        <taxon>Myrmicinae</taxon>
        <taxon>Cardiocondyla</taxon>
    </lineage>
</organism>
<evidence type="ECO:0000256" key="1">
    <source>
        <dbReference type="SAM" id="Coils"/>
    </source>
</evidence>
<sequence>MKKKQKERTKEGRGRSESVIGMDEYLKRKRVAEGGEEEGEITQIRKELKKIDVRKEAEVKGEMEGKILNLIREMREEMKKGIEELKGDNRNLKKDLETMREKEEEWRKEREIMREKLIELEIKVEEGRKECLETKNKVIKLEKIIKERDKTERKKNKIKGEVKEILRKLELDIETEEIKMVKEGKGEKGGVVILKMRNEEDKERTMKKKEKLKGTKIWIQKDRS</sequence>
<keyword evidence="1" id="KW-0175">Coiled coil</keyword>